<reference evidence="2 3" key="1">
    <citation type="submission" date="2021-05" db="EMBL/GenBank/DDBJ databases">
        <title>Comparative genomic studies on the polysaccharide-degrading batcterial strains of the Flammeovirga genus.</title>
        <authorList>
            <person name="Zewei F."/>
            <person name="Zheng Z."/>
            <person name="Yu L."/>
            <person name="Ruyue G."/>
            <person name="Yanhong M."/>
            <person name="Yuanyuan C."/>
            <person name="Jingyan G."/>
            <person name="Wenjun H."/>
        </authorList>
    </citation>
    <scope>NUCLEOTIDE SEQUENCE [LARGE SCALE GENOMIC DNA]</scope>
    <source>
        <strain evidence="2 3">NBRC:100898</strain>
    </source>
</reference>
<feature type="compositionally biased region" description="Basic and acidic residues" evidence="1">
    <location>
        <begin position="154"/>
        <end position="166"/>
    </location>
</feature>
<name>A0AAX1N0Q5_9BACT</name>
<protein>
    <submittedName>
        <fullName evidence="2">Uncharacterized protein</fullName>
    </submittedName>
</protein>
<dbReference type="Proteomes" id="UP000678679">
    <property type="component" value="Chromosome 1"/>
</dbReference>
<evidence type="ECO:0000256" key="1">
    <source>
        <dbReference type="SAM" id="MobiDB-lite"/>
    </source>
</evidence>
<evidence type="ECO:0000313" key="2">
    <source>
        <dbReference type="EMBL" id="QWG01050.1"/>
    </source>
</evidence>
<dbReference type="KEGG" id="fya:KMW28_15465"/>
<gene>
    <name evidence="2" type="ORF">KMW28_15465</name>
</gene>
<sequence length="233" mass="26723">MKKITLFVFTILSIFLFSFQDGPKKGMDKEARKKAQKEIAEYNKANVVPVLLENRKEFDNKLSDAEKKELASLRTRLDNLKEENKSMKKDKKKGEAPTEEQKAAKEAAQKEMRQIMTAAWAVVDNHEADLKSIKEANKANEEKWRTDMKAIMEKYRPEGSMKGEGKKKGHNKGKHKMGRNPMGANRDVMFVLMDPTKSVDEIAAQMEKMGKRRYGDPDGKGKKRRGHSMEDED</sequence>
<dbReference type="RefSeq" id="WP_169662626.1">
    <property type="nucleotide sequence ID" value="NZ_CP076132.1"/>
</dbReference>
<evidence type="ECO:0000313" key="3">
    <source>
        <dbReference type="Proteomes" id="UP000678679"/>
    </source>
</evidence>
<feature type="compositionally biased region" description="Basic residues" evidence="1">
    <location>
        <begin position="167"/>
        <end position="178"/>
    </location>
</feature>
<feature type="region of interest" description="Disordered" evidence="1">
    <location>
        <begin position="207"/>
        <end position="233"/>
    </location>
</feature>
<dbReference type="AlphaFoldDB" id="A0AAX1N0Q5"/>
<proteinExistence type="predicted"/>
<accession>A0AAX1N0Q5</accession>
<organism evidence="2 3">
    <name type="scientific">Flammeovirga yaeyamensis</name>
    <dbReference type="NCBI Taxonomy" id="367791"/>
    <lineage>
        <taxon>Bacteria</taxon>
        <taxon>Pseudomonadati</taxon>
        <taxon>Bacteroidota</taxon>
        <taxon>Cytophagia</taxon>
        <taxon>Cytophagales</taxon>
        <taxon>Flammeovirgaceae</taxon>
        <taxon>Flammeovirga</taxon>
    </lineage>
</organism>
<feature type="region of interest" description="Disordered" evidence="1">
    <location>
        <begin position="154"/>
        <end position="186"/>
    </location>
</feature>
<dbReference type="EMBL" id="CP076132">
    <property type="protein sequence ID" value="QWG01050.1"/>
    <property type="molecule type" value="Genomic_DNA"/>
</dbReference>
<keyword evidence="3" id="KW-1185">Reference proteome</keyword>
<feature type="region of interest" description="Disordered" evidence="1">
    <location>
        <begin position="76"/>
        <end position="108"/>
    </location>
</feature>